<dbReference type="Proteomes" id="UP000225706">
    <property type="component" value="Unassembled WGS sequence"/>
</dbReference>
<name>A0A2B4RCE1_STYPI</name>
<keyword evidence="3" id="KW-1185">Reference proteome</keyword>
<dbReference type="PANTHER" id="PTHR47331">
    <property type="entry name" value="PHD-TYPE DOMAIN-CONTAINING PROTEIN"/>
    <property type="match status" value="1"/>
</dbReference>
<sequence>MQGVSLDEAMLTGIKLQRDVLQVLLRFRIGRVALVADIKKIFSQVVLAEKDRKYRRLLWRYLDPAKPIDVYEAVRLTFGDRASPYLAQFVIRSHALDFKEDHPAAAIVLLRDMYKDGILHSEETVKDAVLIREDLIKVLGDAGFHAQKWCSNRTEVLEGIPQEDQATGIKLDESELPGIKTLGVHWNVKIPRCYRHHEEAVENVSLHTFFDASRLAYAAVSYVRYRHVNGQISVALVTAKARVTPIKLVSVPRLELIAAVLGVRLAETVSEKLEIPIIQHTLWTDSMDVIYWIQGNSRLLKSFVANRVAEIQRKSDPAVWPHVPGDQNPADDATRALNASSILSGLDRDKYLGVLVSYLSPVLMDLNRSVFLRCWHAKTDGWAAATFHNNCDGKGPTVTIIQVNSHIFGGYTNVSWNAALASRSKTVVGNRVKAAKIT</sequence>
<dbReference type="AlphaFoldDB" id="A0A2B4RCE1"/>
<dbReference type="Pfam" id="PF07534">
    <property type="entry name" value="TLD"/>
    <property type="match status" value="1"/>
</dbReference>
<evidence type="ECO:0000313" key="3">
    <source>
        <dbReference type="Proteomes" id="UP000225706"/>
    </source>
</evidence>
<dbReference type="PANTHER" id="PTHR47331:SF5">
    <property type="entry name" value="RIBONUCLEASE H"/>
    <property type="match status" value="1"/>
</dbReference>
<dbReference type="EMBL" id="LSMT01000725">
    <property type="protein sequence ID" value="PFX14816.1"/>
    <property type="molecule type" value="Genomic_DNA"/>
</dbReference>
<feature type="domain" description="TLDc" evidence="1">
    <location>
        <begin position="370"/>
        <end position="418"/>
    </location>
</feature>
<dbReference type="OrthoDB" id="5984753at2759"/>
<dbReference type="InterPro" id="IPR008042">
    <property type="entry name" value="Retrotrans_Pao"/>
</dbReference>
<dbReference type="InterPro" id="IPR006571">
    <property type="entry name" value="TLDc_dom"/>
</dbReference>
<protein>
    <recommendedName>
        <fullName evidence="1">TLDc domain-containing protein</fullName>
    </recommendedName>
</protein>
<accession>A0A2B4RCE1</accession>
<organism evidence="2 3">
    <name type="scientific">Stylophora pistillata</name>
    <name type="common">Smooth cauliflower coral</name>
    <dbReference type="NCBI Taxonomy" id="50429"/>
    <lineage>
        <taxon>Eukaryota</taxon>
        <taxon>Metazoa</taxon>
        <taxon>Cnidaria</taxon>
        <taxon>Anthozoa</taxon>
        <taxon>Hexacorallia</taxon>
        <taxon>Scleractinia</taxon>
        <taxon>Astrocoeniina</taxon>
        <taxon>Pocilloporidae</taxon>
        <taxon>Stylophora</taxon>
    </lineage>
</organism>
<comment type="caution">
    <text evidence="2">The sequence shown here is derived from an EMBL/GenBank/DDBJ whole genome shotgun (WGS) entry which is preliminary data.</text>
</comment>
<evidence type="ECO:0000313" key="2">
    <source>
        <dbReference type="EMBL" id="PFX14816.1"/>
    </source>
</evidence>
<reference evidence="3" key="1">
    <citation type="journal article" date="2017" name="bioRxiv">
        <title>Comparative analysis of the genomes of Stylophora pistillata and Acropora digitifera provides evidence for extensive differences between species of corals.</title>
        <authorList>
            <person name="Voolstra C.R."/>
            <person name="Li Y."/>
            <person name="Liew Y.J."/>
            <person name="Baumgarten S."/>
            <person name="Zoccola D."/>
            <person name="Flot J.-F."/>
            <person name="Tambutte S."/>
            <person name="Allemand D."/>
            <person name="Aranda M."/>
        </authorList>
    </citation>
    <scope>NUCLEOTIDE SEQUENCE [LARGE SCALE GENOMIC DNA]</scope>
</reference>
<gene>
    <name evidence="2" type="ORF">AWC38_SpisGene20999</name>
</gene>
<dbReference type="STRING" id="50429.A0A2B4RCE1"/>
<proteinExistence type="predicted"/>
<evidence type="ECO:0000259" key="1">
    <source>
        <dbReference type="Pfam" id="PF07534"/>
    </source>
</evidence>
<dbReference type="Pfam" id="PF05380">
    <property type="entry name" value="Peptidase_A17"/>
    <property type="match status" value="1"/>
</dbReference>
<dbReference type="SUPFAM" id="SSF56672">
    <property type="entry name" value="DNA/RNA polymerases"/>
    <property type="match status" value="1"/>
</dbReference>
<dbReference type="InterPro" id="IPR043502">
    <property type="entry name" value="DNA/RNA_pol_sf"/>
</dbReference>